<organism evidence="1 2">
    <name type="scientific">Daucus carota subsp. sativus</name>
    <name type="common">Carrot</name>
    <dbReference type="NCBI Taxonomy" id="79200"/>
    <lineage>
        <taxon>Eukaryota</taxon>
        <taxon>Viridiplantae</taxon>
        <taxon>Streptophyta</taxon>
        <taxon>Embryophyta</taxon>
        <taxon>Tracheophyta</taxon>
        <taxon>Spermatophyta</taxon>
        <taxon>Magnoliopsida</taxon>
        <taxon>eudicotyledons</taxon>
        <taxon>Gunneridae</taxon>
        <taxon>Pentapetalae</taxon>
        <taxon>asterids</taxon>
        <taxon>campanulids</taxon>
        <taxon>Apiales</taxon>
        <taxon>Apiaceae</taxon>
        <taxon>Apioideae</taxon>
        <taxon>Scandiceae</taxon>
        <taxon>Daucinae</taxon>
        <taxon>Daucus</taxon>
        <taxon>Daucus sect. Daucus</taxon>
    </lineage>
</organism>
<reference evidence="1" key="2">
    <citation type="submission" date="2022-03" db="EMBL/GenBank/DDBJ databases">
        <title>Draft title - Genomic analysis of global carrot germplasm unveils the trajectory of domestication and the origin of high carotenoid orange carrot.</title>
        <authorList>
            <person name="Iorizzo M."/>
            <person name="Ellison S."/>
            <person name="Senalik D."/>
            <person name="Macko-Podgorni A."/>
            <person name="Grzebelus D."/>
            <person name="Bostan H."/>
            <person name="Rolling W."/>
            <person name="Curaba J."/>
            <person name="Simon P."/>
        </authorList>
    </citation>
    <scope>NUCLEOTIDE SEQUENCE</scope>
    <source>
        <tissue evidence="1">Leaf</tissue>
    </source>
</reference>
<sequence length="244" mass="27685">MRRKKLKARFWSKPKTLYKPWRRSFDTISTQKLHHFGKFDDYLENKHLDWKTKRAALDASPFVVALISYTGSQRLFICSGTIISSYAADGGFLGTILTSASLLRSPTIQDSVADDIKVDVYLLGRSMCEGEILGYDLHYNVAAIRIKSDVQLKTAVIGNLDKYMERHARFGDMSFHLARHRDTIANQGLIELRPGMAVIALGRYYDDRYHIMAAPGKIITGDSELDCKDLFMAHSEITKCFGLH</sequence>
<evidence type="ECO:0000313" key="2">
    <source>
        <dbReference type="Proteomes" id="UP000077755"/>
    </source>
</evidence>
<proteinExistence type="predicted"/>
<keyword evidence="2" id="KW-1185">Reference proteome</keyword>
<dbReference type="InterPro" id="IPR043504">
    <property type="entry name" value="Peptidase_S1_PA_chymotrypsin"/>
</dbReference>
<dbReference type="SUPFAM" id="SSF50494">
    <property type="entry name" value="Trypsin-like serine proteases"/>
    <property type="match status" value="1"/>
</dbReference>
<dbReference type="Proteomes" id="UP000077755">
    <property type="component" value="Chromosome 1"/>
</dbReference>
<accession>A0AAF0W483</accession>
<dbReference type="PANTHER" id="PTHR47389">
    <property type="entry name" value="OS09G0436400 PROTEIN"/>
    <property type="match status" value="1"/>
</dbReference>
<dbReference type="InterPro" id="IPR009003">
    <property type="entry name" value="Peptidase_S1_PA"/>
</dbReference>
<dbReference type="PANTHER" id="PTHR47389:SF4">
    <property type="entry name" value="OS09G0436400 PROTEIN"/>
    <property type="match status" value="1"/>
</dbReference>
<gene>
    <name evidence="1" type="ORF">DCAR_0101920</name>
</gene>
<dbReference type="EMBL" id="CP093343">
    <property type="protein sequence ID" value="WOG82752.1"/>
    <property type="molecule type" value="Genomic_DNA"/>
</dbReference>
<protein>
    <submittedName>
        <fullName evidence="1">Uncharacterized protein</fullName>
    </submittedName>
</protein>
<dbReference type="AlphaFoldDB" id="A0AAF0W483"/>
<reference evidence="1" key="1">
    <citation type="journal article" date="2016" name="Nat. Genet.">
        <title>A high-quality carrot genome assembly provides new insights into carotenoid accumulation and asterid genome evolution.</title>
        <authorList>
            <person name="Iorizzo M."/>
            <person name="Ellison S."/>
            <person name="Senalik D."/>
            <person name="Zeng P."/>
            <person name="Satapoomin P."/>
            <person name="Huang J."/>
            <person name="Bowman M."/>
            <person name="Iovene M."/>
            <person name="Sanseverino W."/>
            <person name="Cavagnaro P."/>
            <person name="Yildiz M."/>
            <person name="Macko-Podgorni A."/>
            <person name="Moranska E."/>
            <person name="Grzebelus E."/>
            <person name="Grzebelus D."/>
            <person name="Ashrafi H."/>
            <person name="Zheng Z."/>
            <person name="Cheng S."/>
            <person name="Spooner D."/>
            <person name="Van Deynze A."/>
            <person name="Simon P."/>
        </authorList>
    </citation>
    <scope>NUCLEOTIDE SEQUENCE</scope>
    <source>
        <tissue evidence="1">Leaf</tissue>
    </source>
</reference>
<dbReference type="Gene3D" id="2.40.10.10">
    <property type="entry name" value="Trypsin-like serine proteases"/>
    <property type="match status" value="1"/>
</dbReference>
<name>A0AAF0W483_DAUCS</name>
<evidence type="ECO:0000313" key="1">
    <source>
        <dbReference type="EMBL" id="WOG82752.1"/>
    </source>
</evidence>